<dbReference type="Pfam" id="PF01323">
    <property type="entry name" value="DSBA"/>
    <property type="match status" value="1"/>
</dbReference>
<reference evidence="1 2" key="1">
    <citation type="submission" date="2017-01" db="EMBL/GenBank/DDBJ databases">
        <title>Genomic analysis of Xuhuaishuia manganoxidans DY6-4.</title>
        <authorList>
            <person name="Wang X."/>
        </authorList>
    </citation>
    <scope>NUCLEOTIDE SEQUENCE [LARGE SCALE GENOMIC DNA]</scope>
    <source>
        <strain evidence="1 2">DY6-4</strain>
    </source>
</reference>
<gene>
    <name evidence="1" type="ORF">BV394_05450</name>
</gene>
<dbReference type="SUPFAM" id="SSF52833">
    <property type="entry name" value="Thioredoxin-like"/>
    <property type="match status" value="1"/>
</dbReference>
<sequence>MTTARLLYFSDILCVWAYVAQRRIDQLTETFGERVRIDAHVCSVFPDVKEKIARQWGHRGGQQGYGEHVQQVLEGFPHVSLHPDTWVRTVPATSAGAHMFLKAVELIERPAETDAEPAAYPDRPSTAAAHALRHAFFAEGRDISDWDVHAEIAQQIGIEQKDIEAEIKSSRALAALEADYALCQQHGIGGSPTVVLNEGRQRLFGNVGYRLIEANVHEVLEGAHPDEASWC</sequence>
<dbReference type="Gene3D" id="3.40.30.10">
    <property type="entry name" value="Glutaredoxin"/>
    <property type="match status" value="1"/>
</dbReference>
<protein>
    <submittedName>
        <fullName evidence="1">Uncharacterized protein</fullName>
    </submittedName>
</protein>
<evidence type="ECO:0000313" key="1">
    <source>
        <dbReference type="EMBL" id="APX89230.1"/>
    </source>
</evidence>
<dbReference type="PANTHER" id="PTHR13887">
    <property type="entry name" value="GLUTATHIONE S-TRANSFERASE KAPPA"/>
    <property type="match status" value="1"/>
</dbReference>
<organism evidence="1 2">
    <name type="scientific">Brevirhabdus pacifica</name>
    <dbReference type="NCBI Taxonomy" id="1267768"/>
    <lineage>
        <taxon>Bacteria</taxon>
        <taxon>Pseudomonadati</taxon>
        <taxon>Pseudomonadota</taxon>
        <taxon>Alphaproteobacteria</taxon>
        <taxon>Rhodobacterales</taxon>
        <taxon>Paracoccaceae</taxon>
        <taxon>Brevirhabdus</taxon>
    </lineage>
</organism>
<dbReference type="EMBL" id="CP019124">
    <property type="protein sequence ID" value="APX89230.1"/>
    <property type="molecule type" value="Genomic_DNA"/>
</dbReference>
<evidence type="ECO:0000313" key="2">
    <source>
        <dbReference type="Proteomes" id="UP000187266"/>
    </source>
</evidence>
<dbReference type="STRING" id="1267768.BV394_05450"/>
<dbReference type="InterPro" id="IPR001853">
    <property type="entry name" value="DSBA-like_thioredoxin_dom"/>
</dbReference>
<keyword evidence="2" id="KW-1185">Reference proteome</keyword>
<name>A0A1U7DGV2_9RHOB</name>
<dbReference type="GO" id="GO:0016491">
    <property type="term" value="F:oxidoreductase activity"/>
    <property type="evidence" value="ECO:0007669"/>
    <property type="project" value="InterPro"/>
</dbReference>
<dbReference type="OrthoDB" id="9799122at2"/>
<dbReference type="AlphaFoldDB" id="A0A1U7DGV2"/>
<accession>A0A1U7DGV2</accession>
<dbReference type="PANTHER" id="PTHR13887:SF41">
    <property type="entry name" value="THIOREDOXIN SUPERFAMILY PROTEIN"/>
    <property type="match status" value="1"/>
</dbReference>
<dbReference type="RefSeq" id="WP_076979253.1">
    <property type="nucleotide sequence ID" value="NZ_CP019124.1"/>
</dbReference>
<dbReference type="Proteomes" id="UP000187266">
    <property type="component" value="Chromosome"/>
</dbReference>
<accession>A0A2M9DEI0</accession>
<proteinExistence type="predicted"/>
<dbReference type="InterPro" id="IPR036249">
    <property type="entry name" value="Thioredoxin-like_sf"/>
</dbReference>